<sequence length="422" mass="43595">MKMRLTLIQCPPAQGGDIVRDLGTGRLVIGRGPDCDWVLNDTERALSKVHCMVEFKGGVYVVIDSSTNGVFLNDAPTPIGRGNSAVVGEGDRLRMGGFVMRAGFAAEEAPAANDPFLAVLRGSDAPSRPVDAAEGDDPFGLPAFNRGPMSVMPIPDDEDLFGEPSRTGDPWGGKPAGGWEPTAARGDGYGRDDDWPGSAQPDFSPGSLGTIRVATEQGGFGRETGAGMGAGNGATGIPDDWLDDPADLTPVPLAPAHQTPAPASPFQASAPPPGQAAAPILPPDDWADEPLVPPAFGARPAPSVPPATDPLARTLADVVLSLVRRQTALEAMLGLDPEETLALGDSILLRAADADDALARLRDLPVAEAEALLQAAAADAAAHQSALLAAVRELTGEMADGGTRLAALYRRLLPIHRHALGG</sequence>
<evidence type="ECO:0000313" key="4">
    <source>
        <dbReference type="Proteomes" id="UP000652760"/>
    </source>
</evidence>
<dbReference type="SMART" id="SM00240">
    <property type="entry name" value="FHA"/>
    <property type="match status" value="1"/>
</dbReference>
<dbReference type="RefSeq" id="WP_200190807.1">
    <property type="nucleotide sequence ID" value="NZ_JAENHM010000015.1"/>
</dbReference>
<feature type="region of interest" description="Disordered" evidence="1">
    <location>
        <begin position="126"/>
        <end position="145"/>
    </location>
</feature>
<dbReference type="Proteomes" id="UP000652760">
    <property type="component" value="Unassembled WGS sequence"/>
</dbReference>
<feature type="region of interest" description="Disordered" evidence="1">
    <location>
        <begin position="245"/>
        <end position="306"/>
    </location>
</feature>
<proteinExistence type="predicted"/>
<reference evidence="4" key="1">
    <citation type="submission" date="2021-01" db="EMBL/GenBank/DDBJ databases">
        <title>Genome public.</title>
        <authorList>
            <person name="Liu C."/>
            <person name="Sun Q."/>
        </authorList>
    </citation>
    <scope>NUCLEOTIDE SEQUENCE [LARGE SCALE GENOMIC DNA]</scope>
    <source>
        <strain evidence="4">YIM B02556</strain>
    </source>
</reference>
<feature type="compositionally biased region" description="Low complexity" evidence="1">
    <location>
        <begin position="260"/>
        <end position="279"/>
    </location>
</feature>
<dbReference type="PROSITE" id="PS50006">
    <property type="entry name" value="FHA_DOMAIN"/>
    <property type="match status" value="1"/>
</dbReference>
<feature type="region of interest" description="Disordered" evidence="1">
    <location>
        <begin position="163"/>
        <end position="207"/>
    </location>
</feature>
<gene>
    <name evidence="3" type="ORF">JHL17_04235</name>
</gene>
<dbReference type="InterPro" id="IPR000253">
    <property type="entry name" value="FHA_dom"/>
</dbReference>
<dbReference type="EMBL" id="JAENHM010000015">
    <property type="protein sequence ID" value="MBK1836612.1"/>
    <property type="molecule type" value="Genomic_DNA"/>
</dbReference>
<comment type="caution">
    <text evidence="3">The sequence shown here is derived from an EMBL/GenBank/DDBJ whole genome shotgun (WGS) entry which is preliminary data.</text>
</comment>
<protein>
    <submittedName>
        <fullName evidence="3">FHA domain-containing protein</fullName>
    </submittedName>
</protein>
<name>A0ABS1EZU9_9PROT</name>
<accession>A0ABS1EZU9</accession>
<feature type="domain" description="FHA" evidence="2">
    <location>
        <begin position="27"/>
        <end position="77"/>
    </location>
</feature>
<evidence type="ECO:0000313" key="3">
    <source>
        <dbReference type="EMBL" id="MBK1836612.1"/>
    </source>
</evidence>
<dbReference type="Gene3D" id="2.60.200.20">
    <property type="match status" value="1"/>
</dbReference>
<dbReference type="SUPFAM" id="SSF49879">
    <property type="entry name" value="SMAD/FHA domain"/>
    <property type="match status" value="1"/>
</dbReference>
<evidence type="ECO:0000256" key="1">
    <source>
        <dbReference type="SAM" id="MobiDB-lite"/>
    </source>
</evidence>
<dbReference type="InterPro" id="IPR008984">
    <property type="entry name" value="SMAD_FHA_dom_sf"/>
</dbReference>
<organism evidence="3 4">
    <name type="scientific">Azospirillum endophyticum</name>
    <dbReference type="NCBI Taxonomy" id="2800326"/>
    <lineage>
        <taxon>Bacteria</taxon>
        <taxon>Pseudomonadati</taxon>
        <taxon>Pseudomonadota</taxon>
        <taxon>Alphaproteobacteria</taxon>
        <taxon>Rhodospirillales</taxon>
        <taxon>Azospirillaceae</taxon>
        <taxon>Azospirillum</taxon>
    </lineage>
</organism>
<keyword evidence="4" id="KW-1185">Reference proteome</keyword>
<evidence type="ECO:0000259" key="2">
    <source>
        <dbReference type="PROSITE" id="PS50006"/>
    </source>
</evidence>
<dbReference type="CDD" id="cd00060">
    <property type="entry name" value="FHA"/>
    <property type="match status" value="1"/>
</dbReference>
<dbReference type="Pfam" id="PF00498">
    <property type="entry name" value="FHA"/>
    <property type="match status" value="1"/>
</dbReference>